<evidence type="ECO:0000313" key="1">
    <source>
        <dbReference type="EMBL" id="TCL62389.1"/>
    </source>
</evidence>
<gene>
    <name evidence="1" type="ORF">EDC14_10258</name>
</gene>
<accession>A0A4R1R9V8</accession>
<name>A0A4R1R9V8_HYDET</name>
<evidence type="ECO:0008006" key="3">
    <source>
        <dbReference type="Google" id="ProtNLM"/>
    </source>
</evidence>
<reference evidence="1 2" key="1">
    <citation type="submission" date="2019-03" db="EMBL/GenBank/DDBJ databases">
        <title>Genomic Encyclopedia of Type Strains, Phase IV (KMG-IV): sequencing the most valuable type-strain genomes for metagenomic binning, comparative biology and taxonomic classification.</title>
        <authorList>
            <person name="Goeker M."/>
        </authorList>
    </citation>
    <scope>NUCLEOTIDE SEQUENCE [LARGE SCALE GENOMIC DNA]</scope>
    <source>
        <strain evidence="1 2">LX-B</strain>
    </source>
</reference>
<evidence type="ECO:0000313" key="2">
    <source>
        <dbReference type="Proteomes" id="UP000295008"/>
    </source>
</evidence>
<proteinExistence type="predicted"/>
<comment type="caution">
    <text evidence="1">The sequence shown here is derived from an EMBL/GenBank/DDBJ whole genome shotgun (WGS) entry which is preliminary data.</text>
</comment>
<dbReference type="RefSeq" id="WP_132015679.1">
    <property type="nucleotide sequence ID" value="NZ_SLUN01000025.1"/>
</dbReference>
<keyword evidence="2" id="KW-1185">Reference proteome</keyword>
<dbReference type="Proteomes" id="UP000295008">
    <property type="component" value="Unassembled WGS sequence"/>
</dbReference>
<protein>
    <recommendedName>
        <fullName evidence="3">SprT-like family protein</fullName>
    </recommendedName>
</protein>
<dbReference type="AlphaFoldDB" id="A0A4R1R9V8"/>
<dbReference type="OrthoDB" id="1900587at2"/>
<dbReference type="EMBL" id="SLUN01000025">
    <property type="protein sequence ID" value="TCL62389.1"/>
    <property type="molecule type" value="Genomic_DNA"/>
</dbReference>
<sequence>MREYCMVDLLTMEYAAAEITWRRKEIARRLIGTSANIKDHTINRIAPADLELLFGLYDELFLAGWFRHCFAGTLGFSLSSRLTKSAGKTLCPKDIAQRKPSEIRIEIRIGVNFFLQYHAVKNPKPVCGIATADSLEALQLVLEHEICHVIEFLHFHASNCSAARFKRLAGRLFGHTESYHKLPTAQQIARQKYGLRIGDAVSFRFEDTVLHGRVYRLNQRATVMVRDRFGHYTDGNGRRYTKYYVPLELLQK</sequence>
<organism evidence="1 2">
    <name type="scientific">Hydrogenispora ethanolica</name>
    <dbReference type="NCBI Taxonomy" id="1082276"/>
    <lineage>
        <taxon>Bacteria</taxon>
        <taxon>Bacillati</taxon>
        <taxon>Bacillota</taxon>
        <taxon>Hydrogenispora</taxon>
    </lineage>
</organism>